<sequence>MDRIIRVKEFLTILGISKSTFYTWQDKSSAYYKPNFPKKVSLGANSVGYFESDVNRYLNNIKNLNEVIYA</sequence>
<evidence type="ECO:0000313" key="1">
    <source>
        <dbReference type="EMBL" id="QOR18286.1"/>
    </source>
</evidence>
<protein>
    <submittedName>
        <fullName evidence="1">AlpA family phage regulatory protein</fullName>
    </submittedName>
</protein>
<reference evidence="1 2" key="1">
    <citation type="submission" date="2020-10" db="EMBL/GenBank/DDBJ databases">
        <title>Genomic diversity and antimicrobial resistance of Haemophilus colonising the airways of young children with cystic fibrosis.</title>
        <authorList>
            <person name="Watts S.C."/>
            <person name="Judd L.M."/>
            <person name="Carzino R."/>
            <person name="Ranganathan S."/>
            <person name="Holt K.E."/>
        </authorList>
    </citation>
    <scope>NUCLEOTIDE SEQUENCE [LARGE SCALE GENOMIC DNA]</scope>
    <source>
        <strain evidence="1 2">M1C137_2</strain>
    </source>
</reference>
<dbReference type="PANTHER" id="PTHR36154">
    <property type="entry name" value="DNA-BINDING TRANSCRIPTIONAL ACTIVATOR ALPA"/>
    <property type="match status" value="1"/>
</dbReference>
<accession>A0A7M1NZ93</accession>
<dbReference type="InterPro" id="IPR052931">
    <property type="entry name" value="Prophage_regulatory_activator"/>
</dbReference>
<dbReference type="AlphaFoldDB" id="A0A7M1NZ93"/>
<dbReference type="Proteomes" id="UP000595009">
    <property type="component" value="Chromosome"/>
</dbReference>
<name>A0A7M1NZ93_HAEPA</name>
<proteinExistence type="predicted"/>
<gene>
    <name evidence="1" type="ORF">INP94_05295</name>
</gene>
<dbReference type="PANTHER" id="PTHR36154:SF1">
    <property type="entry name" value="DNA-BINDING TRANSCRIPTIONAL ACTIVATOR ALPA"/>
    <property type="match status" value="1"/>
</dbReference>
<dbReference type="EMBL" id="CP063120">
    <property type="protein sequence ID" value="QOR18286.1"/>
    <property type="molecule type" value="Genomic_DNA"/>
</dbReference>
<dbReference type="InterPro" id="IPR010260">
    <property type="entry name" value="AlpA"/>
</dbReference>
<organism evidence="1 2">
    <name type="scientific">Haemophilus parainfluenzae</name>
    <dbReference type="NCBI Taxonomy" id="729"/>
    <lineage>
        <taxon>Bacteria</taxon>
        <taxon>Pseudomonadati</taxon>
        <taxon>Pseudomonadota</taxon>
        <taxon>Gammaproteobacteria</taxon>
        <taxon>Pasteurellales</taxon>
        <taxon>Pasteurellaceae</taxon>
        <taxon>Haemophilus</taxon>
    </lineage>
</organism>
<dbReference type="Pfam" id="PF05930">
    <property type="entry name" value="Phage_AlpA"/>
    <property type="match status" value="1"/>
</dbReference>
<evidence type="ECO:0000313" key="2">
    <source>
        <dbReference type="Proteomes" id="UP000595009"/>
    </source>
</evidence>
<dbReference type="RefSeq" id="WP_010129411.1">
    <property type="nucleotide sequence ID" value="NZ_CP063120.1"/>
</dbReference>